<dbReference type="CDD" id="cd02440">
    <property type="entry name" value="AdoMet_MTases"/>
    <property type="match status" value="1"/>
</dbReference>
<dbReference type="GO" id="GO:0000287">
    <property type="term" value="F:magnesium ion binding"/>
    <property type="evidence" value="ECO:0007669"/>
    <property type="project" value="InterPro"/>
</dbReference>
<keyword evidence="3" id="KW-0489">Methyltransferase</keyword>
<evidence type="ECO:0000313" key="3">
    <source>
        <dbReference type="EMBL" id="GAX58414.1"/>
    </source>
</evidence>
<keyword evidence="4" id="KW-1185">Reference proteome</keyword>
<dbReference type="EMBL" id="BDQI01000052">
    <property type="protein sequence ID" value="GAX58414.1"/>
    <property type="molecule type" value="Genomic_DNA"/>
</dbReference>
<gene>
    <name evidence="3" type="ORF">SO3561_09987</name>
</gene>
<keyword evidence="1 3" id="KW-0808">Transferase</keyword>
<evidence type="ECO:0000256" key="1">
    <source>
        <dbReference type="ARBA" id="ARBA00022679"/>
    </source>
</evidence>
<dbReference type="PANTHER" id="PTHR44068">
    <property type="entry name" value="ZGC:194242"/>
    <property type="match status" value="1"/>
</dbReference>
<sequence>MPITDAGTAAAPMPTQATCQSTYQTRVADYWNAEENPVNLELGKIDDLYHHHYGIGDVDWSVLDESRDGGGDGAAMRRDRTTAELHRLEQAQADLLASHLGPLSRADHVFDAGCGRGGGSVVAHLRYGCHTDGVTISRKQADFANAQARSRNIDDKVRYHHRNMLDTGLPSGAYAASWNNESTMYVELDLLFAEHARLLRRGGRYVTITGCYNDAYGRASREVSLINAHYICDIHPRSEYFRAMARNRLVPVHVQDLTADTIPYWELRKQADHLVTGIEETFLSAYENGSFQYLLIAADRV</sequence>
<dbReference type="Gene3D" id="3.40.50.150">
    <property type="entry name" value="Vaccinia Virus protein VP39"/>
    <property type="match status" value="1"/>
</dbReference>
<dbReference type="SUPFAM" id="SSF53335">
    <property type="entry name" value="S-adenosyl-L-methionine-dependent methyltransferases"/>
    <property type="match status" value="1"/>
</dbReference>
<dbReference type="InterPro" id="IPR050447">
    <property type="entry name" value="Erg6_SMT_methyltransf"/>
</dbReference>
<feature type="domain" description="Methyltransferase type 11" evidence="2">
    <location>
        <begin position="111"/>
        <end position="206"/>
    </location>
</feature>
<dbReference type="Proteomes" id="UP000217446">
    <property type="component" value="Unassembled WGS sequence"/>
</dbReference>
<dbReference type="InterPro" id="IPR049645">
    <property type="entry name" value="GPPMT_Stmyces"/>
</dbReference>
<protein>
    <submittedName>
        <fullName evidence="3">Methyltransferase</fullName>
    </submittedName>
</protein>
<dbReference type="NCBIfam" id="NF041943">
    <property type="entry name" value="GPPMT_Stmyces"/>
    <property type="match status" value="1"/>
</dbReference>
<dbReference type="InterPro" id="IPR013216">
    <property type="entry name" value="Methyltransf_11"/>
</dbReference>
<organism evidence="3 4">
    <name type="scientific">Streptomyces olivochromogenes</name>
    <dbReference type="NCBI Taxonomy" id="1963"/>
    <lineage>
        <taxon>Bacteria</taxon>
        <taxon>Bacillati</taxon>
        <taxon>Actinomycetota</taxon>
        <taxon>Actinomycetes</taxon>
        <taxon>Kitasatosporales</taxon>
        <taxon>Streptomycetaceae</taxon>
        <taxon>Streptomyces</taxon>
    </lineage>
</organism>
<dbReference type="InterPro" id="IPR029063">
    <property type="entry name" value="SAM-dependent_MTases_sf"/>
</dbReference>
<evidence type="ECO:0000313" key="4">
    <source>
        <dbReference type="Proteomes" id="UP000217446"/>
    </source>
</evidence>
<name>A0A250VWB5_STROL</name>
<dbReference type="GO" id="GO:0008757">
    <property type="term" value="F:S-adenosylmethionine-dependent methyltransferase activity"/>
    <property type="evidence" value="ECO:0007669"/>
    <property type="project" value="InterPro"/>
</dbReference>
<dbReference type="AlphaFoldDB" id="A0A250VWB5"/>
<dbReference type="PANTHER" id="PTHR44068:SF11">
    <property type="entry name" value="GERANYL DIPHOSPHATE 2-C-METHYLTRANSFERASE"/>
    <property type="match status" value="1"/>
</dbReference>
<dbReference type="GO" id="GO:0032259">
    <property type="term" value="P:methylation"/>
    <property type="evidence" value="ECO:0007669"/>
    <property type="project" value="UniProtKB-KW"/>
</dbReference>
<reference evidence="4" key="1">
    <citation type="submission" date="2017-05" db="EMBL/GenBank/DDBJ databases">
        <title>Streptomyces olivochromogenes NBRC 3561 whole genome shotgun sequence.</title>
        <authorList>
            <person name="Dohra H."/>
            <person name="Kodani S."/>
        </authorList>
    </citation>
    <scope>NUCLEOTIDE SEQUENCE [LARGE SCALE GENOMIC DNA]</scope>
    <source>
        <strain evidence="4">NBRC 3561</strain>
    </source>
</reference>
<proteinExistence type="predicted"/>
<dbReference type="GO" id="GO:1904047">
    <property type="term" value="F:S-adenosyl-L-methionine binding"/>
    <property type="evidence" value="ECO:0007669"/>
    <property type="project" value="InterPro"/>
</dbReference>
<comment type="caution">
    <text evidence="3">The sequence shown here is derived from an EMBL/GenBank/DDBJ whole genome shotgun (WGS) entry which is preliminary data.</text>
</comment>
<dbReference type="Pfam" id="PF08241">
    <property type="entry name" value="Methyltransf_11"/>
    <property type="match status" value="1"/>
</dbReference>
<dbReference type="STRING" id="1963.AQJ27_49340"/>
<accession>A0A250VWB5</accession>
<evidence type="ECO:0000259" key="2">
    <source>
        <dbReference type="Pfam" id="PF08241"/>
    </source>
</evidence>